<evidence type="ECO:0000313" key="1">
    <source>
        <dbReference type="EMBL" id="KAH3807341.1"/>
    </source>
</evidence>
<reference evidence="1" key="1">
    <citation type="journal article" date="2019" name="bioRxiv">
        <title>The Genome of the Zebra Mussel, Dreissena polymorpha: A Resource for Invasive Species Research.</title>
        <authorList>
            <person name="McCartney M.A."/>
            <person name="Auch B."/>
            <person name="Kono T."/>
            <person name="Mallez S."/>
            <person name="Zhang Y."/>
            <person name="Obille A."/>
            <person name="Becker A."/>
            <person name="Abrahante J.E."/>
            <person name="Garbe J."/>
            <person name="Badalamenti J.P."/>
            <person name="Herman A."/>
            <person name="Mangelson H."/>
            <person name="Liachko I."/>
            <person name="Sullivan S."/>
            <person name="Sone E.D."/>
            <person name="Koren S."/>
            <person name="Silverstein K.A.T."/>
            <person name="Beckman K.B."/>
            <person name="Gohl D.M."/>
        </authorList>
    </citation>
    <scope>NUCLEOTIDE SEQUENCE</scope>
    <source>
        <strain evidence="1">Duluth1</strain>
        <tissue evidence="1">Whole animal</tissue>
    </source>
</reference>
<organism evidence="1 2">
    <name type="scientific">Dreissena polymorpha</name>
    <name type="common">Zebra mussel</name>
    <name type="synonym">Mytilus polymorpha</name>
    <dbReference type="NCBI Taxonomy" id="45954"/>
    <lineage>
        <taxon>Eukaryota</taxon>
        <taxon>Metazoa</taxon>
        <taxon>Spiralia</taxon>
        <taxon>Lophotrochozoa</taxon>
        <taxon>Mollusca</taxon>
        <taxon>Bivalvia</taxon>
        <taxon>Autobranchia</taxon>
        <taxon>Heteroconchia</taxon>
        <taxon>Euheterodonta</taxon>
        <taxon>Imparidentia</taxon>
        <taxon>Neoheterodontei</taxon>
        <taxon>Myida</taxon>
        <taxon>Dreissenoidea</taxon>
        <taxon>Dreissenidae</taxon>
        <taxon>Dreissena</taxon>
    </lineage>
</organism>
<dbReference type="AlphaFoldDB" id="A0A9D4G205"/>
<dbReference type="Proteomes" id="UP000828390">
    <property type="component" value="Unassembled WGS sequence"/>
</dbReference>
<evidence type="ECO:0000313" key="2">
    <source>
        <dbReference type="Proteomes" id="UP000828390"/>
    </source>
</evidence>
<sequence length="71" mass="8031">MHIAAMKVNTIAEMVFLVNEAMMPLKQQILSFLEILQPIHSLIHHTLLDHTEDLKTLNTALPQSLSTPLML</sequence>
<keyword evidence="2" id="KW-1185">Reference proteome</keyword>
<accession>A0A9D4G205</accession>
<comment type="caution">
    <text evidence="1">The sequence shown here is derived from an EMBL/GenBank/DDBJ whole genome shotgun (WGS) entry which is preliminary data.</text>
</comment>
<name>A0A9D4G205_DREPO</name>
<proteinExistence type="predicted"/>
<gene>
    <name evidence="1" type="ORF">DPMN_135679</name>
</gene>
<reference evidence="1" key="2">
    <citation type="submission" date="2020-11" db="EMBL/GenBank/DDBJ databases">
        <authorList>
            <person name="McCartney M.A."/>
            <person name="Auch B."/>
            <person name="Kono T."/>
            <person name="Mallez S."/>
            <person name="Becker A."/>
            <person name="Gohl D.M."/>
            <person name="Silverstein K.A.T."/>
            <person name="Koren S."/>
            <person name="Bechman K.B."/>
            <person name="Herman A."/>
            <person name="Abrahante J.E."/>
            <person name="Garbe J."/>
        </authorList>
    </citation>
    <scope>NUCLEOTIDE SEQUENCE</scope>
    <source>
        <strain evidence="1">Duluth1</strain>
        <tissue evidence="1">Whole animal</tissue>
    </source>
</reference>
<dbReference type="EMBL" id="JAIWYP010000006">
    <property type="protein sequence ID" value="KAH3807341.1"/>
    <property type="molecule type" value="Genomic_DNA"/>
</dbReference>
<protein>
    <submittedName>
        <fullName evidence="1">Uncharacterized protein</fullName>
    </submittedName>
</protein>